<reference evidence="3 4" key="1">
    <citation type="submission" date="2017-03" db="EMBL/GenBank/DDBJ databases">
        <title>Whole genome sequences of fourteen strains of Bradyrhizobium canariense and one strain of Bradyrhizobium japonicum isolated from Lupinus (Papilionoideae: Genisteae) species in Algeria.</title>
        <authorList>
            <person name="Crovadore J."/>
            <person name="Chekireb D."/>
            <person name="Brachmann A."/>
            <person name="Chablais R."/>
            <person name="Cochard B."/>
            <person name="Lefort F."/>
        </authorList>
    </citation>
    <scope>NUCLEOTIDE SEQUENCE [LARGE SCALE GENOMIC DNA]</scope>
    <source>
        <strain evidence="3 4">UBMAN05</strain>
    </source>
</reference>
<dbReference type="RefSeq" id="WP_085384009.1">
    <property type="nucleotide sequence ID" value="NZ_NAFC01000168.1"/>
</dbReference>
<comment type="caution">
    <text evidence="3">The sequence shown here is derived from an EMBL/GenBank/DDBJ whole genome shotgun (WGS) entry which is preliminary data.</text>
</comment>
<evidence type="ECO:0000256" key="1">
    <source>
        <dbReference type="SAM" id="MobiDB-lite"/>
    </source>
</evidence>
<feature type="region of interest" description="Disordered" evidence="1">
    <location>
        <begin position="1"/>
        <end position="35"/>
    </location>
</feature>
<protein>
    <submittedName>
        <fullName evidence="3">Glyoxalase</fullName>
    </submittedName>
</protein>
<name>A0ABX3X8D0_9BRAD</name>
<proteinExistence type="predicted"/>
<feature type="compositionally biased region" description="Low complexity" evidence="1">
    <location>
        <begin position="15"/>
        <end position="35"/>
    </location>
</feature>
<evidence type="ECO:0000313" key="4">
    <source>
        <dbReference type="Proteomes" id="UP000193884"/>
    </source>
</evidence>
<feature type="domain" description="VOC" evidence="2">
    <location>
        <begin position="39"/>
        <end position="180"/>
    </location>
</feature>
<dbReference type="Proteomes" id="UP000193884">
    <property type="component" value="Unassembled WGS sequence"/>
</dbReference>
<organism evidence="3 4">
    <name type="scientific">Bradyrhizobium canariense</name>
    <dbReference type="NCBI Taxonomy" id="255045"/>
    <lineage>
        <taxon>Bacteria</taxon>
        <taxon>Pseudomonadati</taxon>
        <taxon>Pseudomonadota</taxon>
        <taxon>Alphaproteobacteria</taxon>
        <taxon>Hyphomicrobiales</taxon>
        <taxon>Nitrobacteraceae</taxon>
        <taxon>Bradyrhizobium</taxon>
    </lineage>
</organism>
<evidence type="ECO:0000259" key="2">
    <source>
        <dbReference type="PROSITE" id="PS51819"/>
    </source>
</evidence>
<gene>
    <name evidence="3" type="ORF">BST63_09475</name>
</gene>
<feature type="compositionally biased region" description="Basic and acidic residues" evidence="1">
    <location>
        <begin position="1"/>
        <end position="11"/>
    </location>
</feature>
<dbReference type="SUPFAM" id="SSF54593">
    <property type="entry name" value="Glyoxalase/Bleomycin resistance protein/Dihydroxybiphenyl dioxygenase"/>
    <property type="match status" value="1"/>
</dbReference>
<dbReference type="InterPro" id="IPR029068">
    <property type="entry name" value="Glyas_Bleomycin-R_OHBP_Dase"/>
</dbReference>
<dbReference type="InterPro" id="IPR004360">
    <property type="entry name" value="Glyas_Fos-R_dOase_dom"/>
</dbReference>
<dbReference type="InterPro" id="IPR037523">
    <property type="entry name" value="VOC_core"/>
</dbReference>
<dbReference type="PROSITE" id="PS51819">
    <property type="entry name" value="VOC"/>
    <property type="match status" value="1"/>
</dbReference>
<dbReference type="Gene3D" id="3.10.180.10">
    <property type="entry name" value="2,3-Dihydroxybiphenyl 1,2-Dioxygenase, domain 1"/>
    <property type="match status" value="1"/>
</dbReference>
<accession>A0ABX3X8D0</accession>
<keyword evidence="4" id="KW-1185">Reference proteome</keyword>
<sequence>MATTEIDRDAAAKLSNKPSNKSSNKSTKTPSTSPSVDQRLEVIVIPVSDVDRAKAFYARLGWRLDADFASGDDWRVIQFTPPGSACSVIFGRNVTAAAPGSARGLYLIVSDLEAARTDLLDRGVEVSAPFHGAADVHAGTDEPYLSGSVRVSGADPKRGSYGSYASFSDPDGNGWLFQEVTTRLPGRIAGDGTTFASQAALAAALRRAAAAHGEHEKRTGGHDENWADWYADYIVREQAGQPLPS</sequence>
<dbReference type="EMBL" id="NAFK01000147">
    <property type="protein sequence ID" value="OSJ31645.1"/>
    <property type="molecule type" value="Genomic_DNA"/>
</dbReference>
<dbReference type="Pfam" id="PF00903">
    <property type="entry name" value="Glyoxalase"/>
    <property type="match status" value="1"/>
</dbReference>
<evidence type="ECO:0000313" key="3">
    <source>
        <dbReference type="EMBL" id="OSJ31645.1"/>
    </source>
</evidence>